<accession>A0A8X6SZX3</accession>
<evidence type="ECO:0000313" key="1">
    <source>
        <dbReference type="EMBL" id="GFY20713.1"/>
    </source>
</evidence>
<dbReference type="AlphaFoldDB" id="A0A8X6SZX3"/>
<dbReference type="EMBL" id="BMAU01021356">
    <property type="protein sequence ID" value="GFY20713.1"/>
    <property type="molecule type" value="Genomic_DNA"/>
</dbReference>
<reference evidence="1" key="1">
    <citation type="submission" date="2020-08" db="EMBL/GenBank/DDBJ databases">
        <title>Multicomponent nature underlies the extraordinary mechanical properties of spider dragline silk.</title>
        <authorList>
            <person name="Kono N."/>
            <person name="Nakamura H."/>
            <person name="Mori M."/>
            <person name="Yoshida Y."/>
            <person name="Ohtoshi R."/>
            <person name="Malay A.D."/>
            <person name="Moran D.A.P."/>
            <person name="Tomita M."/>
            <person name="Numata K."/>
            <person name="Arakawa K."/>
        </authorList>
    </citation>
    <scope>NUCLEOTIDE SEQUENCE</scope>
</reference>
<dbReference type="Proteomes" id="UP000887159">
    <property type="component" value="Unassembled WGS sequence"/>
</dbReference>
<sequence length="85" mass="9811">MGKVSSSFGDDWRRMEIFVDVTIQITPKTTPNEDRYLAVTAKRSRRNTASVLSRQLTAVTRVTVSRNTVYRRLRHIGLYVSKPVR</sequence>
<name>A0A8X6SZX3_TRICX</name>
<gene>
    <name evidence="1" type="ORF">TNCV_1119471</name>
</gene>
<comment type="caution">
    <text evidence="1">The sequence shown here is derived from an EMBL/GenBank/DDBJ whole genome shotgun (WGS) entry which is preliminary data.</text>
</comment>
<keyword evidence="2" id="KW-1185">Reference proteome</keyword>
<proteinExistence type="predicted"/>
<protein>
    <recommendedName>
        <fullName evidence="3">Transposase Tc1-like domain-containing protein</fullName>
    </recommendedName>
</protein>
<organism evidence="1 2">
    <name type="scientific">Trichonephila clavipes</name>
    <name type="common">Golden silk orbweaver</name>
    <name type="synonym">Nephila clavipes</name>
    <dbReference type="NCBI Taxonomy" id="2585209"/>
    <lineage>
        <taxon>Eukaryota</taxon>
        <taxon>Metazoa</taxon>
        <taxon>Ecdysozoa</taxon>
        <taxon>Arthropoda</taxon>
        <taxon>Chelicerata</taxon>
        <taxon>Arachnida</taxon>
        <taxon>Araneae</taxon>
        <taxon>Araneomorphae</taxon>
        <taxon>Entelegynae</taxon>
        <taxon>Araneoidea</taxon>
        <taxon>Nephilidae</taxon>
        <taxon>Trichonephila</taxon>
    </lineage>
</organism>
<evidence type="ECO:0008006" key="3">
    <source>
        <dbReference type="Google" id="ProtNLM"/>
    </source>
</evidence>
<evidence type="ECO:0000313" key="2">
    <source>
        <dbReference type="Proteomes" id="UP000887159"/>
    </source>
</evidence>